<protein>
    <submittedName>
        <fullName evidence="1">Uncharacterized protein</fullName>
    </submittedName>
</protein>
<dbReference type="EMBL" id="PQXO01000251">
    <property type="protein sequence ID" value="TGO87095.1"/>
    <property type="molecule type" value="Genomic_DNA"/>
</dbReference>
<proteinExistence type="predicted"/>
<sequence length="115" mass="13460">MEKPSFWSYVNNQLFSCSQKQALDKLSLDQTFTLPKNRPYLRTFLDGDYASGIVSRPESWEFLNLNGTIASLFEQWKKVVNLTRDDEEYREKGRKPNAPRCFVTEVQVTRTSKND</sequence>
<name>A0A4Z1KT89_9HELO</name>
<keyword evidence="2" id="KW-1185">Reference proteome</keyword>
<gene>
    <name evidence="1" type="ORF">BPOR_0251g00160</name>
</gene>
<dbReference type="AlphaFoldDB" id="A0A4Z1KT89"/>
<comment type="caution">
    <text evidence="1">The sequence shown here is derived from an EMBL/GenBank/DDBJ whole genome shotgun (WGS) entry which is preliminary data.</text>
</comment>
<dbReference type="OrthoDB" id="3502705at2759"/>
<organism evidence="1 2">
    <name type="scientific">Botrytis porri</name>
    <dbReference type="NCBI Taxonomy" id="87229"/>
    <lineage>
        <taxon>Eukaryota</taxon>
        <taxon>Fungi</taxon>
        <taxon>Dikarya</taxon>
        <taxon>Ascomycota</taxon>
        <taxon>Pezizomycotina</taxon>
        <taxon>Leotiomycetes</taxon>
        <taxon>Helotiales</taxon>
        <taxon>Sclerotiniaceae</taxon>
        <taxon>Botrytis</taxon>
    </lineage>
</organism>
<evidence type="ECO:0000313" key="1">
    <source>
        <dbReference type="EMBL" id="TGO87095.1"/>
    </source>
</evidence>
<dbReference type="Proteomes" id="UP000297280">
    <property type="component" value="Unassembled WGS sequence"/>
</dbReference>
<evidence type="ECO:0000313" key="2">
    <source>
        <dbReference type="Proteomes" id="UP000297280"/>
    </source>
</evidence>
<accession>A0A4Z1KT89</accession>
<reference evidence="1 2" key="1">
    <citation type="submission" date="2017-12" db="EMBL/GenBank/DDBJ databases">
        <title>Comparative genomics of Botrytis spp.</title>
        <authorList>
            <person name="Valero-Jimenez C.A."/>
            <person name="Tapia P."/>
            <person name="Veloso J."/>
            <person name="Silva-Moreno E."/>
            <person name="Staats M."/>
            <person name="Valdes J.H."/>
            <person name="Van Kan J.A.L."/>
        </authorList>
    </citation>
    <scope>NUCLEOTIDE SEQUENCE [LARGE SCALE GENOMIC DNA]</scope>
    <source>
        <strain evidence="1 2">MUCL3349</strain>
    </source>
</reference>